<keyword evidence="2" id="KW-1185">Reference proteome</keyword>
<organism evidence="1 2">
    <name type="scientific">Pleuronectes platessa</name>
    <name type="common">European plaice</name>
    <dbReference type="NCBI Taxonomy" id="8262"/>
    <lineage>
        <taxon>Eukaryota</taxon>
        <taxon>Metazoa</taxon>
        <taxon>Chordata</taxon>
        <taxon>Craniata</taxon>
        <taxon>Vertebrata</taxon>
        <taxon>Euteleostomi</taxon>
        <taxon>Actinopterygii</taxon>
        <taxon>Neopterygii</taxon>
        <taxon>Teleostei</taxon>
        <taxon>Neoteleostei</taxon>
        <taxon>Acanthomorphata</taxon>
        <taxon>Carangaria</taxon>
        <taxon>Pleuronectiformes</taxon>
        <taxon>Pleuronectoidei</taxon>
        <taxon>Pleuronectidae</taxon>
        <taxon>Pleuronectes</taxon>
    </lineage>
</organism>
<proteinExistence type="predicted"/>
<accession>A0A9N7UN14</accession>
<gene>
    <name evidence="1" type="ORF">PLEPLA_LOCUS21316</name>
</gene>
<dbReference type="AlphaFoldDB" id="A0A9N7UN14"/>
<dbReference type="Proteomes" id="UP001153269">
    <property type="component" value="Unassembled WGS sequence"/>
</dbReference>
<comment type="caution">
    <text evidence="1">The sequence shown here is derived from an EMBL/GenBank/DDBJ whole genome shotgun (WGS) entry which is preliminary data.</text>
</comment>
<reference evidence="1" key="1">
    <citation type="submission" date="2020-03" db="EMBL/GenBank/DDBJ databases">
        <authorList>
            <person name="Weist P."/>
        </authorList>
    </citation>
    <scope>NUCLEOTIDE SEQUENCE</scope>
</reference>
<sequence>MEKKKICLKSVLTCFFGDKNKKATGYEKPWSLNSMSGMSGDASGVSSVSALPCSPPCLMQHSHSPIPSIM</sequence>
<evidence type="ECO:0000313" key="2">
    <source>
        <dbReference type="Proteomes" id="UP001153269"/>
    </source>
</evidence>
<protein>
    <submittedName>
        <fullName evidence="1">Uncharacterized protein</fullName>
    </submittedName>
</protein>
<dbReference type="EMBL" id="CADEAL010001536">
    <property type="protein sequence ID" value="CAB1433227.1"/>
    <property type="molecule type" value="Genomic_DNA"/>
</dbReference>
<evidence type="ECO:0000313" key="1">
    <source>
        <dbReference type="EMBL" id="CAB1433227.1"/>
    </source>
</evidence>
<name>A0A9N7UN14_PLEPL</name>